<evidence type="ECO:0000313" key="2">
    <source>
        <dbReference type="Proteomes" id="UP000606194"/>
    </source>
</evidence>
<keyword evidence="2" id="KW-1185">Reference proteome</keyword>
<name>A0A918FUE5_9ACTN</name>
<protein>
    <submittedName>
        <fullName evidence="1">Uncharacterized protein</fullName>
    </submittedName>
</protein>
<reference evidence="1" key="1">
    <citation type="journal article" date="2014" name="Int. J. Syst. Evol. Microbiol.">
        <title>Complete genome sequence of Corynebacterium casei LMG S-19264T (=DSM 44701T), isolated from a smear-ripened cheese.</title>
        <authorList>
            <consortium name="US DOE Joint Genome Institute (JGI-PGF)"/>
            <person name="Walter F."/>
            <person name="Albersmeier A."/>
            <person name="Kalinowski J."/>
            <person name="Ruckert C."/>
        </authorList>
    </citation>
    <scope>NUCLEOTIDE SEQUENCE</scope>
    <source>
        <strain evidence="1">JCM 4386</strain>
    </source>
</reference>
<comment type="caution">
    <text evidence="1">The sequence shown here is derived from an EMBL/GenBank/DDBJ whole genome shotgun (WGS) entry which is preliminary data.</text>
</comment>
<dbReference type="EMBL" id="BMTL01000009">
    <property type="protein sequence ID" value="GGR85436.1"/>
    <property type="molecule type" value="Genomic_DNA"/>
</dbReference>
<dbReference type="Proteomes" id="UP000606194">
    <property type="component" value="Unassembled WGS sequence"/>
</dbReference>
<evidence type="ECO:0000313" key="1">
    <source>
        <dbReference type="EMBL" id="GGR85436.1"/>
    </source>
</evidence>
<sequence length="161" mass="17753">MVAREQWRVRPRGVPGRRAGFYVIGVHPGRRLPPILSRAQDPVLSWEHPEGEPWALVDRRTGTAYRAGVDTDFGTPHDVGYLGRLPRPDGNGSVLAIAGIHTAGSLGVVQLRASDLNTLWGQVGEHRFSTLVSVEYAPETDEPQTVELLTPLYRHDEETTA</sequence>
<gene>
    <name evidence="1" type="ORF">GCM10010269_25690</name>
</gene>
<accession>A0A918FUE5</accession>
<dbReference type="AlphaFoldDB" id="A0A918FUE5"/>
<proteinExistence type="predicted"/>
<organism evidence="1 2">
    <name type="scientific">Streptomyces humidus</name>
    <dbReference type="NCBI Taxonomy" id="52259"/>
    <lineage>
        <taxon>Bacteria</taxon>
        <taxon>Bacillati</taxon>
        <taxon>Actinomycetota</taxon>
        <taxon>Actinomycetes</taxon>
        <taxon>Kitasatosporales</taxon>
        <taxon>Streptomycetaceae</taxon>
        <taxon>Streptomyces</taxon>
    </lineage>
</organism>
<reference evidence="1" key="2">
    <citation type="submission" date="2020-09" db="EMBL/GenBank/DDBJ databases">
        <authorList>
            <person name="Sun Q."/>
            <person name="Ohkuma M."/>
        </authorList>
    </citation>
    <scope>NUCLEOTIDE SEQUENCE</scope>
    <source>
        <strain evidence="1">JCM 4386</strain>
    </source>
</reference>